<accession>A0A852W966</accession>
<dbReference type="Proteomes" id="UP000573599">
    <property type="component" value="Unassembled WGS sequence"/>
</dbReference>
<evidence type="ECO:0000259" key="1">
    <source>
        <dbReference type="Pfam" id="PF19843"/>
    </source>
</evidence>
<proteinExistence type="predicted"/>
<feature type="domain" description="DUF6318" evidence="1">
    <location>
        <begin position="3"/>
        <end position="130"/>
    </location>
</feature>
<keyword evidence="3" id="KW-1185">Reference proteome</keyword>
<gene>
    <name evidence="2" type="ORF">BJ986_000244</name>
</gene>
<name>A0A852W966_9MICO</name>
<dbReference type="RefSeq" id="WP_179420336.1">
    <property type="nucleotide sequence ID" value="NZ_JACCAB010000001.1"/>
</dbReference>
<comment type="caution">
    <text evidence="2">The sequence shown here is derived from an EMBL/GenBank/DDBJ whole genome shotgun (WGS) entry which is preliminary data.</text>
</comment>
<sequence>MEIPAAARAHTPAGAEAFVKFFMDQVSTAWTKPQAGLIPPLGEPDCLSCQSFERTASDLVAKAQRYESRPSTTISSVAIEGGPRQMVHLVIQQHEVDVVDRAGKTVLTDKSKRFAVNAELTWRGGRWWLYDMG</sequence>
<dbReference type="InterPro" id="IPR046281">
    <property type="entry name" value="DUF6318"/>
</dbReference>
<dbReference type="Pfam" id="PF19843">
    <property type="entry name" value="DUF6318"/>
    <property type="match status" value="1"/>
</dbReference>
<dbReference type="EMBL" id="JACCAB010000001">
    <property type="protein sequence ID" value="NYG05757.1"/>
    <property type="molecule type" value="Genomic_DNA"/>
</dbReference>
<protein>
    <recommendedName>
        <fullName evidence="1">DUF6318 domain-containing protein</fullName>
    </recommendedName>
</protein>
<evidence type="ECO:0000313" key="2">
    <source>
        <dbReference type="EMBL" id="NYG05757.1"/>
    </source>
</evidence>
<organism evidence="2 3">
    <name type="scientific">Pedococcus badiiscoriae</name>
    <dbReference type="NCBI Taxonomy" id="642776"/>
    <lineage>
        <taxon>Bacteria</taxon>
        <taxon>Bacillati</taxon>
        <taxon>Actinomycetota</taxon>
        <taxon>Actinomycetes</taxon>
        <taxon>Micrococcales</taxon>
        <taxon>Intrasporangiaceae</taxon>
        <taxon>Pedococcus</taxon>
    </lineage>
</organism>
<reference evidence="2 3" key="1">
    <citation type="submission" date="2020-07" db="EMBL/GenBank/DDBJ databases">
        <title>Sequencing the genomes of 1000 actinobacteria strains.</title>
        <authorList>
            <person name="Klenk H.-P."/>
        </authorList>
    </citation>
    <scope>NUCLEOTIDE SEQUENCE [LARGE SCALE GENOMIC DNA]</scope>
    <source>
        <strain evidence="2 3">DSM 23987</strain>
    </source>
</reference>
<evidence type="ECO:0000313" key="3">
    <source>
        <dbReference type="Proteomes" id="UP000573599"/>
    </source>
</evidence>
<dbReference type="AlphaFoldDB" id="A0A852W966"/>